<comment type="caution">
    <text evidence="2">The sequence shown here is derived from an EMBL/GenBank/DDBJ whole genome shotgun (WGS) entry which is preliminary data.</text>
</comment>
<evidence type="ECO:0000313" key="3">
    <source>
        <dbReference type="Proteomes" id="UP000824998"/>
    </source>
</evidence>
<keyword evidence="3" id="KW-1185">Reference proteome</keyword>
<gene>
    <name evidence="2" type="ORF">BJ875DRAFT_447168</name>
</gene>
<name>A0A9P8C0G0_9HELO</name>
<proteinExistence type="predicted"/>
<dbReference type="AlphaFoldDB" id="A0A9P8C0G0"/>
<accession>A0A9P8C0G0</accession>
<feature type="compositionally biased region" description="Polar residues" evidence="1">
    <location>
        <begin position="92"/>
        <end position="102"/>
    </location>
</feature>
<dbReference type="EMBL" id="MU252076">
    <property type="protein sequence ID" value="KAG9228106.1"/>
    <property type="molecule type" value="Genomic_DNA"/>
</dbReference>
<evidence type="ECO:0000313" key="2">
    <source>
        <dbReference type="EMBL" id="KAG9228106.1"/>
    </source>
</evidence>
<reference evidence="2" key="1">
    <citation type="journal article" date="2021" name="IMA Fungus">
        <title>Genomic characterization of three marine fungi, including Emericellopsis atlantica sp. nov. with signatures of a generalist lifestyle and marine biomass degradation.</title>
        <authorList>
            <person name="Hagestad O.C."/>
            <person name="Hou L."/>
            <person name="Andersen J.H."/>
            <person name="Hansen E.H."/>
            <person name="Altermark B."/>
            <person name="Li C."/>
            <person name="Kuhnert E."/>
            <person name="Cox R.J."/>
            <person name="Crous P.W."/>
            <person name="Spatafora J.W."/>
            <person name="Lail K."/>
            <person name="Amirebrahimi M."/>
            <person name="Lipzen A."/>
            <person name="Pangilinan J."/>
            <person name="Andreopoulos W."/>
            <person name="Hayes R.D."/>
            <person name="Ng V."/>
            <person name="Grigoriev I.V."/>
            <person name="Jackson S.A."/>
            <person name="Sutton T.D.S."/>
            <person name="Dobson A.D.W."/>
            <person name="Rama T."/>
        </authorList>
    </citation>
    <scope>NUCLEOTIDE SEQUENCE</scope>
    <source>
        <strain evidence="2">TRa018bII</strain>
    </source>
</reference>
<protein>
    <submittedName>
        <fullName evidence="2">Uncharacterized protein</fullName>
    </submittedName>
</protein>
<sequence>MTNRIYLLVPFVPPFLASLSRLLSRLPWKDIALEQKQIIPMWIPSPNVVAPAPATTAEILARNAILQAIHQSTVKCQVRPAGAESSRAPKAKSTNAALTEPG</sequence>
<dbReference type="Proteomes" id="UP000824998">
    <property type="component" value="Unassembled WGS sequence"/>
</dbReference>
<evidence type="ECO:0000256" key="1">
    <source>
        <dbReference type="SAM" id="MobiDB-lite"/>
    </source>
</evidence>
<organism evidence="2 3">
    <name type="scientific">Amylocarpus encephaloides</name>
    <dbReference type="NCBI Taxonomy" id="45428"/>
    <lineage>
        <taxon>Eukaryota</taxon>
        <taxon>Fungi</taxon>
        <taxon>Dikarya</taxon>
        <taxon>Ascomycota</taxon>
        <taxon>Pezizomycotina</taxon>
        <taxon>Leotiomycetes</taxon>
        <taxon>Helotiales</taxon>
        <taxon>Helotiales incertae sedis</taxon>
        <taxon>Amylocarpus</taxon>
    </lineage>
</organism>
<feature type="region of interest" description="Disordered" evidence="1">
    <location>
        <begin position="80"/>
        <end position="102"/>
    </location>
</feature>